<sequence length="89" mass="9955">MTYDECHESLVQIRRRQGTRFPRIRIDCGGEVLRGRLARSDSDPEHRLAPTSPRGALVLEDLRAGRAATVIVPLDRIGPDGLRPLDDPE</sequence>
<protein>
    <submittedName>
        <fullName evidence="1">Uncharacterized protein</fullName>
    </submittedName>
</protein>
<dbReference type="AlphaFoldDB" id="A0A518GV23"/>
<organism evidence="1 2">
    <name type="scientific">Tautonia plasticadhaerens</name>
    <dbReference type="NCBI Taxonomy" id="2527974"/>
    <lineage>
        <taxon>Bacteria</taxon>
        <taxon>Pseudomonadati</taxon>
        <taxon>Planctomycetota</taxon>
        <taxon>Planctomycetia</taxon>
        <taxon>Isosphaerales</taxon>
        <taxon>Isosphaeraceae</taxon>
        <taxon>Tautonia</taxon>
    </lineage>
</organism>
<dbReference type="Proteomes" id="UP000317835">
    <property type="component" value="Chromosome"/>
</dbReference>
<dbReference type="OrthoDB" id="280229at2"/>
<evidence type="ECO:0000313" key="2">
    <source>
        <dbReference type="Proteomes" id="UP000317835"/>
    </source>
</evidence>
<evidence type="ECO:0000313" key="1">
    <source>
        <dbReference type="EMBL" id="QDV32433.1"/>
    </source>
</evidence>
<dbReference type="KEGG" id="tpla:ElP_02650"/>
<name>A0A518GV23_9BACT</name>
<dbReference type="EMBL" id="CP036426">
    <property type="protein sequence ID" value="QDV32433.1"/>
    <property type="molecule type" value="Genomic_DNA"/>
</dbReference>
<gene>
    <name evidence="1" type="ORF">ElP_02650</name>
</gene>
<keyword evidence="2" id="KW-1185">Reference proteome</keyword>
<proteinExistence type="predicted"/>
<accession>A0A518GV23</accession>
<reference evidence="1 2" key="1">
    <citation type="submission" date="2019-02" db="EMBL/GenBank/DDBJ databases">
        <title>Deep-cultivation of Planctomycetes and their phenomic and genomic characterization uncovers novel biology.</title>
        <authorList>
            <person name="Wiegand S."/>
            <person name="Jogler M."/>
            <person name="Boedeker C."/>
            <person name="Pinto D."/>
            <person name="Vollmers J."/>
            <person name="Rivas-Marin E."/>
            <person name="Kohn T."/>
            <person name="Peeters S.H."/>
            <person name="Heuer A."/>
            <person name="Rast P."/>
            <person name="Oberbeckmann S."/>
            <person name="Bunk B."/>
            <person name="Jeske O."/>
            <person name="Meyerdierks A."/>
            <person name="Storesund J.E."/>
            <person name="Kallscheuer N."/>
            <person name="Luecker S."/>
            <person name="Lage O.M."/>
            <person name="Pohl T."/>
            <person name="Merkel B.J."/>
            <person name="Hornburger P."/>
            <person name="Mueller R.-W."/>
            <person name="Bruemmer F."/>
            <person name="Labrenz M."/>
            <person name="Spormann A.M."/>
            <person name="Op den Camp H."/>
            <person name="Overmann J."/>
            <person name="Amann R."/>
            <person name="Jetten M.S.M."/>
            <person name="Mascher T."/>
            <person name="Medema M.H."/>
            <person name="Devos D.P."/>
            <person name="Kaster A.-K."/>
            <person name="Ovreas L."/>
            <person name="Rohde M."/>
            <person name="Galperin M.Y."/>
            <person name="Jogler C."/>
        </authorList>
    </citation>
    <scope>NUCLEOTIDE SEQUENCE [LARGE SCALE GENOMIC DNA]</scope>
    <source>
        <strain evidence="1 2">ElP</strain>
    </source>
</reference>
<dbReference type="RefSeq" id="WP_145266511.1">
    <property type="nucleotide sequence ID" value="NZ_CP036426.1"/>
</dbReference>